<evidence type="ECO:0000313" key="1">
    <source>
        <dbReference type="EMBL" id="QDX91503.1"/>
    </source>
</evidence>
<dbReference type="PANTHER" id="PTHR37812:SF1">
    <property type="entry name" value="MU-LIKE PROPHAGE FLUMU PROTEIN C"/>
    <property type="match status" value="1"/>
</dbReference>
<gene>
    <name evidence="1" type="ORF">EEL30_03415</name>
</gene>
<organism evidence="1 2">
    <name type="scientific">Brevibacillus laterosporus</name>
    <name type="common">Bacillus laterosporus</name>
    <dbReference type="NCBI Taxonomy" id="1465"/>
    <lineage>
        <taxon>Bacteria</taxon>
        <taxon>Bacillati</taxon>
        <taxon>Bacillota</taxon>
        <taxon>Bacilli</taxon>
        <taxon>Bacillales</taxon>
        <taxon>Paenibacillaceae</taxon>
        <taxon>Brevibacillus</taxon>
    </lineage>
</organism>
<sequence>MKYVKATAILPEKLLVEIQKYIQGETIYIPKPKKTYQKWGSHSGGRKLIDDRNIAIKHAFKNGKTIHQLAEDYFLSIETIKKIVYSSK</sequence>
<dbReference type="InterPro" id="IPR049739">
    <property type="entry name" value="YraL-like"/>
</dbReference>
<dbReference type="EMBL" id="CP033464">
    <property type="protein sequence ID" value="QDX91503.1"/>
    <property type="molecule type" value="Genomic_DNA"/>
</dbReference>
<accession>A0A518V3F2</accession>
<keyword evidence="2" id="KW-1185">Reference proteome</keyword>
<proteinExistence type="predicted"/>
<dbReference type="AlphaFoldDB" id="A0A518V3F2"/>
<dbReference type="OrthoDB" id="9800398at2"/>
<protein>
    <recommendedName>
        <fullName evidence="3">Mor transcription activator domain-containing protein</fullName>
    </recommendedName>
</protein>
<reference evidence="1 2" key="1">
    <citation type="submission" date="2018-11" db="EMBL/GenBank/DDBJ databases">
        <title>Phylogenetic determinants of toxin gene distribution in genomes of Brevibacillus laterosporus.</title>
        <authorList>
            <person name="Glare T.R."/>
            <person name="Durrant A."/>
            <person name="Berry C."/>
            <person name="Palma L."/>
            <person name="Ormskirk M."/>
            <person name="Cox M.O."/>
        </authorList>
    </citation>
    <scope>NUCLEOTIDE SEQUENCE [LARGE SCALE GENOMIC DNA]</scope>
    <source>
        <strain evidence="1 2">1821L</strain>
    </source>
</reference>
<name>A0A518V3F2_BRELA</name>
<evidence type="ECO:0000313" key="2">
    <source>
        <dbReference type="Proteomes" id="UP000319432"/>
    </source>
</evidence>
<evidence type="ECO:0008006" key="3">
    <source>
        <dbReference type="Google" id="ProtNLM"/>
    </source>
</evidence>
<dbReference type="Proteomes" id="UP000319432">
    <property type="component" value="Chromosome"/>
</dbReference>
<dbReference type="SUPFAM" id="SSF46689">
    <property type="entry name" value="Homeodomain-like"/>
    <property type="match status" value="1"/>
</dbReference>
<dbReference type="PANTHER" id="PTHR37812">
    <property type="entry name" value="MU-LIKE PROPHAGE FLUMU PROTEIN C"/>
    <property type="match status" value="1"/>
</dbReference>
<dbReference type="InterPro" id="IPR009057">
    <property type="entry name" value="Homeodomain-like_sf"/>
</dbReference>
<dbReference type="InterPro" id="IPR052411">
    <property type="entry name" value="c-mor_Regulatory_Protein"/>
</dbReference>
<dbReference type="NCBIfam" id="NF040785">
    <property type="entry name" value="CD3324_fam"/>
    <property type="match status" value="1"/>
</dbReference>